<proteinExistence type="predicted"/>
<protein>
    <submittedName>
        <fullName evidence="2">Cytochrome c oxidase subunit 2</fullName>
    </submittedName>
</protein>
<dbReference type="Proteomes" id="UP000823775">
    <property type="component" value="Unassembled WGS sequence"/>
</dbReference>
<dbReference type="EMBL" id="JACEIK010007780">
    <property type="protein sequence ID" value="MCE3050642.1"/>
    <property type="molecule type" value="Genomic_DNA"/>
</dbReference>
<feature type="chain" id="PRO_5045365630" evidence="1">
    <location>
        <begin position="17"/>
        <end position="125"/>
    </location>
</feature>
<name>A0ABS8WMB2_DATST</name>
<feature type="signal peptide" evidence="1">
    <location>
        <begin position="1"/>
        <end position="16"/>
    </location>
</feature>
<evidence type="ECO:0000256" key="1">
    <source>
        <dbReference type="SAM" id="SignalP"/>
    </source>
</evidence>
<keyword evidence="3" id="KW-1185">Reference proteome</keyword>
<reference evidence="2 3" key="1">
    <citation type="journal article" date="2021" name="BMC Genomics">
        <title>Datura genome reveals duplications of psychoactive alkaloid biosynthetic genes and high mutation rate following tissue culture.</title>
        <authorList>
            <person name="Rajewski A."/>
            <person name="Carter-House D."/>
            <person name="Stajich J."/>
            <person name="Litt A."/>
        </authorList>
    </citation>
    <scope>NUCLEOTIDE SEQUENCE [LARGE SCALE GENOMIC DNA]</scope>
    <source>
        <strain evidence="2">AR-01</strain>
    </source>
</reference>
<keyword evidence="1" id="KW-0732">Signal</keyword>
<organism evidence="2 3">
    <name type="scientific">Datura stramonium</name>
    <name type="common">Jimsonweed</name>
    <name type="synonym">Common thornapple</name>
    <dbReference type="NCBI Taxonomy" id="4076"/>
    <lineage>
        <taxon>Eukaryota</taxon>
        <taxon>Viridiplantae</taxon>
        <taxon>Streptophyta</taxon>
        <taxon>Embryophyta</taxon>
        <taxon>Tracheophyta</taxon>
        <taxon>Spermatophyta</taxon>
        <taxon>Magnoliopsida</taxon>
        <taxon>eudicotyledons</taxon>
        <taxon>Gunneridae</taxon>
        <taxon>Pentapetalae</taxon>
        <taxon>asterids</taxon>
        <taxon>lamiids</taxon>
        <taxon>Solanales</taxon>
        <taxon>Solanaceae</taxon>
        <taxon>Solanoideae</taxon>
        <taxon>Datureae</taxon>
        <taxon>Datura</taxon>
    </lineage>
</organism>
<gene>
    <name evidence="2" type="primary">COX2_3</name>
    <name evidence="2" type="ORF">HAX54_047751</name>
</gene>
<evidence type="ECO:0000313" key="3">
    <source>
        <dbReference type="Proteomes" id="UP000823775"/>
    </source>
</evidence>
<evidence type="ECO:0000313" key="2">
    <source>
        <dbReference type="EMBL" id="MCE3050642.1"/>
    </source>
</evidence>
<sequence>MIVLERLFLTIAPCDAAEPWQLGSQDAATPIIPSQLFSNGVDAMEIPYMELIFTYIPKPKPTPKKLLDRINLFYLSLEVGREKVNMIFALVFPTKLGTSLLSHLEGSVPHPDFNDGNNLRTPMLH</sequence>
<comment type="caution">
    <text evidence="2">The sequence shown here is derived from an EMBL/GenBank/DDBJ whole genome shotgun (WGS) entry which is preliminary data.</text>
</comment>
<accession>A0ABS8WMB2</accession>